<keyword evidence="1" id="KW-0175">Coiled coil</keyword>
<evidence type="ECO:0008006" key="4">
    <source>
        <dbReference type="Google" id="ProtNLM"/>
    </source>
</evidence>
<evidence type="ECO:0000256" key="1">
    <source>
        <dbReference type="SAM" id="Coils"/>
    </source>
</evidence>
<dbReference type="AlphaFoldDB" id="A0A1Y2CVE5"/>
<reference evidence="2 3" key="1">
    <citation type="submission" date="2016-07" db="EMBL/GenBank/DDBJ databases">
        <title>Pervasive Adenine N6-methylation of Active Genes in Fungi.</title>
        <authorList>
            <consortium name="DOE Joint Genome Institute"/>
            <person name="Mondo S.J."/>
            <person name="Dannebaum R.O."/>
            <person name="Kuo R.C."/>
            <person name="Labutti K."/>
            <person name="Haridas S."/>
            <person name="Kuo A."/>
            <person name="Salamov A."/>
            <person name="Ahrendt S.R."/>
            <person name="Lipzen A."/>
            <person name="Sullivan W."/>
            <person name="Andreopoulos W.B."/>
            <person name="Clum A."/>
            <person name="Lindquist E."/>
            <person name="Daum C."/>
            <person name="Ramamoorthy G.K."/>
            <person name="Gryganskyi A."/>
            <person name="Culley D."/>
            <person name="Magnuson J.K."/>
            <person name="James T.Y."/>
            <person name="O'Malley M.A."/>
            <person name="Stajich J.E."/>
            <person name="Spatafora J.W."/>
            <person name="Visel A."/>
            <person name="Grigoriev I.V."/>
        </authorList>
    </citation>
    <scope>NUCLEOTIDE SEQUENCE [LARGE SCALE GENOMIC DNA]</scope>
    <source>
        <strain evidence="2 3">JEL800</strain>
    </source>
</reference>
<feature type="coiled-coil region" evidence="1">
    <location>
        <begin position="250"/>
        <end position="305"/>
    </location>
</feature>
<evidence type="ECO:0000313" key="3">
    <source>
        <dbReference type="Proteomes" id="UP000193642"/>
    </source>
</evidence>
<name>A0A1Y2CVE5_9FUNG</name>
<evidence type="ECO:0000313" key="2">
    <source>
        <dbReference type="EMBL" id="ORY50315.1"/>
    </source>
</evidence>
<accession>A0A1Y2CVE5</accession>
<proteinExistence type="predicted"/>
<protein>
    <recommendedName>
        <fullName evidence="4">BZIP domain-containing protein</fullName>
    </recommendedName>
</protein>
<dbReference type="CDD" id="cd14686">
    <property type="entry name" value="bZIP"/>
    <property type="match status" value="1"/>
</dbReference>
<sequence length="492" mass="53318">MCYVRTTSTGPAALGLAAAASATTNSGGANSNVAALLSAAVAQVQNNQAKQASQLPLLQPPSSTTATTTATSAAAAQASLVDQLLMDSFAFDDNSWLNSSSSNADFSLFGEDASVLAQSDSFLPWLQSSQILPPAPVTTAQPQQLQIQQQQQQLLHQQQAILNSIQSSMPPLSSTFPLSTISSSATLVSPLMTSPGDETDTASSSASVSPAFQIVGGVKPEFGGIAGKKRGIECVEKPCVPRKGKKSIKVDSLETKCAALERENETLHMKLAVLENGSKFFAQREKELMDRVKNLESQLRTYAGDSEGTLLESGSPDSTDHLRGLLKSSGFEIQQEKYLYYVGVPDQRRTRGSDAALQAMHNEQEVLLDLDKFLMELCNPTPRHDSLPPNIDSCTLSPIDLMFQLYTSQWNLLHLQSENSPMPLEYFRNDSPTCDAFQAQTLTENINFDARSVPGPIRNHRASVKDSRRRISPIAARTQHHQSAYLCKRQAK</sequence>
<organism evidence="2 3">
    <name type="scientific">Rhizoclosmatium globosum</name>
    <dbReference type="NCBI Taxonomy" id="329046"/>
    <lineage>
        <taxon>Eukaryota</taxon>
        <taxon>Fungi</taxon>
        <taxon>Fungi incertae sedis</taxon>
        <taxon>Chytridiomycota</taxon>
        <taxon>Chytridiomycota incertae sedis</taxon>
        <taxon>Chytridiomycetes</taxon>
        <taxon>Chytridiales</taxon>
        <taxon>Chytriomycetaceae</taxon>
        <taxon>Rhizoclosmatium</taxon>
    </lineage>
</organism>
<dbReference type="Proteomes" id="UP000193642">
    <property type="component" value="Unassembled WGS sequence"/>
</dbReference>
<gene>
    <name evidence="2" type="ORF">BCR33DRAFT_781073</name>
</gene>
<dbReference type="EMBL" id="MCGO01000007">
    <property type="protein sequence ID" value="ORY50315.1"/>
    <property type="molecule type" value="Genomic_DNA"/>
</dbReference>
<comment type="caution">
    <text evidence="2">The sequence shown here is derived from an EMBL/GenBank/DDBJ whole genome shotgun (WGS) entry which is preliminary data.</text>
</comment>
<dbReference type="OrthoDB" id="2257100at2759"/>
<keyword evidence="3" id="KW-1185">Reference proteome</keyword>